<keyword evidence="2" id="KW-1185">Reference proteome</keyword>
<protein>
    <submittedName>
        <fullName evidence="1">Uncharacterized protein</fullName>
    </submittedName>
</protein>
<proteinExistence type="predicted"/>
<evidence type="ECO:0000313" key="1">
    <source>
        <dbReference type="EMBL" id="SDS45634.1"/>
    </source>
</evidence>
<sequence length="34" mass="4057">MYLMLYELELIYPNLKKNLPESVTNEKINILMGK</sequence>
<accession>A0ABY0UCL0</accession>
<dbReference type="Proteomes" id="UP000199574">
    <property type="component" value="Chromosome I"/>
</dbReference>
<dbReference type="EMBL" id="LT629754">
    <property type="protein sequence ID" value="SDS45634.1"/>
    <property type="molecule type" value="Genomic_DNA"/>
</dbReference>
<name>A0ABY0UCL0_9FLAO</name>
<reference evidence="1 2" key="1">
    <citation type="submission" date="2016-10" db="EMBL/GenBank/DDBJ databases">
        <authorList>
            <person name="Varghese N."/>
            <person name="Submissions S."/>
        </authorList>
    </citation>
    <scope>NUCLEOTIDE SEQUENCE [LARGE SCALE GENOMIC DNA]</scope>
    <source>
        <strain evidence="1 2">MAR_2009_60</strain>
    </source>
</reference>
<evidence type="ECO:0000313" key="2">
    <source>
        <dbReference type="Proteomes" id="UP000199574"/>
    </source>
</evidence>
<organism evidence="1 2">
    <name type="scientific">Maribacter dokdonensis</name>
    <dbReference type="NCBI Taxonomy" id="320912"/>
    <lineage>
        <taxon>Bacteria</taxon>
        <taxon>Pseudomonadati</taxon>
        <taxon>Bacteroidota</taxon>
        <taxon>Flavobacteriia</taxon>
        <taxon>Flavobacteriales</taxon>
        <taxon>Flavobacteriaceae</taxon>
        <taxon>Maribacter</taxon>
    </lineage>
</organism>
<gene>
    <name evidence="1" type="ORF">SAMN05192545_1434</name>
</gene>